<dbReference type="Gene3D" id="3.30.1120.10">
    <property type="match status" value="1"/>
</dbReference>
<evidence type="ECO:0000256" key="3">
    <source>
        <dbReference type="SAM" id="SignalP"/>
    </source>
</evidence>
<evidence type="ECO:0000256" key="1">
    <source>
        <dbReference type="ARBA" id="ARBA00008779"/>
    </source>
</evidence>
<evidence type="ECO:0000313" key="6">
    <source>
        <dbReference type="Proteomes" id="UP001595526"/>
    </source>
</evidence>
<dbReference type="Proteomes" id="UP001595526">
    <property type="component" value="Unassembled WGS sequence"/>
</dbReference>
<feature type="domain" description="Sulfatase N-terminal" evidence="4">
    <location>
        <begin position="23"/>
        <end position="361"/>
    </location>
</feature>
<dbReference type="CDD" id="cd16145">
    <property type="entry name" value="ARS_like"/>
    <property type="match status" value="1"/>
</dbReference>
<dbReference type="InterPro" id="IPR024607">
    <property type="entry name" value="Sulfatase_CS"/>
</dbReference>
<dbReference type="EMBL" id="JBHRTA010000029">
    <property type="protein sequence ID" value="MFC3197721.1"/>
    <property type="molecule type" value="Genomic_DNA"/>
</dbReference>
<comment type="caution">
    <text evidence="5">The sequence shown here is derived from an EMBL/GenBank/DDBJ whole genome shotgun (WGS) entry which is preliminary data.</text>
</comment>
<dbReference type="SUPFAM" id="SSF53649">
    <property type="entry name" value="Alkaline phosphatase-like"/>
    <property type="match status" value="1"/>
</dbReference>
<feature type="chain" id="PRO_5045219384" evidence="3">
    <location>
        <begin position="20"/>
        <end position="468"/>
    </location>
</feature>
<dbReference type="Gene3D" id="3.40.720.10">
    <property type="entry name" value="Alkaline Phosphatase, subunit A"/>
    <property type="match status" value="1"/>
</dbReference>
<accession>A0ABV7JNP8</accession>
<name>A0ABV7JNP8_9SPHI</name>
<evidence type="ECO:0000256" key="2">
    <source>
        <dbReference type="ARBA" id="ARBA00022801"/>
    </source>
</evidence>
<dbReference type="RefSeq" id="WP_379021681.1">
    <property type="nucleotide sequence ID" value="NZ_JBHRTA010000029.1"/>
</dbReference>
<dbReference type="InterPro" id="IPR000917">
    <property type="entry name" value="Sulfatase_N"/>
</dbReference>
<feature type="signal peptide" evidence="3">
    <location>
        <begin position="1"/>
        <end position="19"/>
    </location>
</feature>
<protein>
    <submittedName>
        <fullName evidence="5">Arylsulfatase</fullName>
    </submittedName>
</protein>
<proteinExistence type="inferred from homology"/>
<organism evidence="5 6">
    <name type="scientific">Parapedobacter deserti</name>
    <dbReference type="NCBI Taxonomy" id="1912957"/>
    <lineage>
        <taxon>Bacteria</taxon>
        <taxon>Pseudomonadati</taxon>
        <taxon>Bacteroidota</taxon>
        <taxon>Sphingobacteriia</taxon>
        <taxon>Sphingobacteriales</taxon>
        <taxon>Sphingobacteriaceae</taxon>
        <taxon>Parapedobacter</taxon>
    </lineage>
</organism>
<keyword evidence="3" id="KW-0732">Signal</keyword>
<reference evidence="6" key="1">
    <citation type="journal article" date="2019" name="Int. J. Syst. Evol. Microbiol.">
        <title>The Global Catalogue of Microorganisms (GCM) 10K type strain sequencing project: providing services to taxonomists for standard genome sequencing and annotation.</title>
        <authorList>
            <consortium name="The Broad Institute Genomics Platform"/>
            <consortium name="The Broad Institute Genome Sequencing Center for Infectious Disease"/>
            <person name="Wu L."/>
            <person name="Ma J."/>
        </authorList>
    </citation>
    <scope>NUCLEOTIDE SEQUENCE [LARGE SCALE GENOMIC DNA]</scope>
    <source>
        <strain evidence="6">KCTC 52416</strain>
    </source>
</reference>
<evidence type="ECO:0000313" key="5">
    <source>
        <dbReference type="EMBL" id="MFC3197721.1"/>
    </source>
</evidence>
<comment type="similarity">
    <text evidence="1">Belongs to the sulfatase family.</text>
</comment>
<sequence>MRFKLFVCLFTMLVVVAKAQQMPNVIFILADDLGYGDLGCYGQTKIATPHIDKLAADGMRFTQFYAGTSVCAPSRASLMTGYHTGKTAIRGNHEIGEEGQFPLPDSAYTMPEMFKDAGYITGVFGKWGLGYPGSEGDPTRQGADQFYGYNCQRQSHNFFPGHLWSNTKRIALKNTPHNQTEYAPQLIQKQAIRFIETNKANPFFVYLAYTLPHAALQLPADDQAFEYYKRKFKEDSRNIPTSWNGKGYQPQAYPRAAYAAMVTKLDNYVGEIVNKLKALGLEKNTLIVFTSDNGPHAEGGNEPEFFNSSGQFRGIKRSLSEGGIRVSTIATWPGTIRPGQTSNHIGAFWDFLPTFAELAGINLQNRTDGISILPTLLNKPKQTKHKFLYWEFHEDGGRQAVRIGNWKGIREQVLQNPNGPIELYDLSKDPGEKDDLAKTNPKIVKRIEKVMLEQHTENEHFPFLKRNR</sequence>
<gene>
    <name evidence="5" type="ORF">ACFOET_08860</name>
</gene>
<dbReference type="PANTHER" id="PTHR43751">
    <property type="entry name" value="SULFATASE"/>
    <property type="match status" value="1"/>
</dbReference>
<evidence type="ECO:0000259" key="4">
    <source>
        <dbReference type="Pfam" id="PF00884"/>
    </source>
</evidence>
<keyword evidence="2" id="KW-0378">Hydrolase</keyword>
<dbReference type="PROSITE" id="PS00523">
    <property type="entry name" value="SULFATASE_1"/>
    <property type="match status" value="1"/>
</dbReference>
<dbReference type="Pfam" id="PF00884">
    <property type="entry name" value="Sulfatase"/>
    <property type="match status" value="1"/>
</dbReference>
<dbReference type="PANTHER" id="PTHR43751:SF3">
    <property type="entry name" value="SULFATASE N-TERMINAL DOMAIN-CONTAINING PROTEIN"/>
    <property type="match status" value="1"/>
</dbReference>
<dbReference type="InterPro" id="IPR017850">
    <property type="entry name" value="Alkaline_phosphatase_core_sf"/>
</dbReference>
<keyword evidence="6" id="KW-1185">Reference proteome</keyword>
<dbReference type="InterPro" id="IPR052701">
    <property type="entry name" value="GAG_Ulvan_Degrading_Sulfatases"/>
</dbReference>